<name>A0ABS9A3S6_9GAMM</name>
<proteinExistence type="predicted"/>
<dbReference type="CDD" id="cd00377">
    <property type="entry name" value="ICL_PEPM"/>
    <property type="match status" value="1"/>
</dbReference>
<dbReference type="InterPro" id="IPR039556">
    <property type="entry name" value="ICL/PEPM"/>
</dbReference>
<dbReference type="PANTHER" id="PTHR42905:SF5">
    <property type="entry name" value="CARBOXYVINYL-CARBOXYPHOSPHONATE PHOSPHORYLMUTASE, CHLOROPLASTIC"/>
    <property type="match status" value="1"/>
</dbReference>
<dbReference type="InterPro" id="IPR015813">
    <property type="entry name" value="Pyrv/PenolPyrv_kinase-like_dom"/>
</dbReference>
<dbReference type="InterPro" id="IPR040442">
    <property type="entry name" value="Pyrv_kinase-like_dom_sf"/>
</dbReference>
<accession>A0ABS9A3S6</accession>
<dbReference type="EMBL" id="JABFTX010000002">
    <property type="protein sequence ID" value="MCE8003265.1"/>
    <property type="molecule type" value="Genomic_DNA"/>
</dbReference>
<sequence>MTSTVTRRPGYPLGLAPAQGRNARLRTLIERDVLTMAPGCFDCLSARLVAKAGFPAAYITGSGVSMSALGAPDIGVISFAEIAERARRIADVVDIPVICDVDTGYGGPLNVVRTVRELERAGVSAMQIEDQAWPKKCGHELGRKLVDINEMQGRIKAAVDARDDDDVIIIARTDARTGHGLAEALDRAMAYREAGADIIFVESPESEEEMRQINQRLSCPTLANMVEGGRTPFLDADTLAHLGYRLAIYPNSLTRLFGFQGARMLESLAQHGSTAPMHEQMLDHQGLWSLFDYPEWTTLESHFTDRG</sequence>
<protein>
    <submittedName>
        <fullName evidence="2">Oxaloacetate decarboxylase</fullName>
    </submittedName>
</protein>
<dbReference type="PANTHER" id="PTHR42905">
    <property type="entry name" value="PHOSPHOENOLPYRUVATE CARBOXYLASE"/>
    <property type="match status" value="1"/>
</dbReference>
<evidence type="ECO:0000313" key="3">
    <source>
        <dbReference type="Proteomes" id="UP001320168"/>
    </source>
</evidence>
<dbReference type="RefSeq" id="WP_234269992.1">
    <property type="nucleotide sequence ID" value="NZ_JABFTX010000002.1"/>
</dbReference>
<keyword evidence="3" id="KW-1185">Reference proteome</keyword>
<dbReference type="Gene3D" id="3.20.20.60">
    <property type="entry name" value="Phosphoenolpyruvate-binding domains"/>
    <property type="match status" value="1"/>
</dbReference>
<dbReference type="Pfam" id="PF13714">
    <property type="entry name" value="PEP_mutase"/>
    <property type="match status" value="1"/>
</dbReference>
<keyword evidence="1" id="KW-0479">Metal-binding</keyword>
<dbReference type="Proteomes" id="UP001320168">
    <property type="component" value="Unassembled WGS sequence"/>
</dbReference>
<dbReference type="SUPFAM" id="SSF51621">
    <property type="entry name" value="Phosphoenolpyruvate/pyruvate domain"/>
    <property type="match status" value="1"/>
</dbReference>
<reference evidence="2 3" key="1">
    <citation type="journal article" date="2021" name="Front. Microbiol.">
        <title>Aerobic Denitrification and Heterotrophic Sulfur Oxidation in the Genus Halomonas Revealed by Six Novel Species Characterizations and Genome-Based Analysis.</title>
        <authorList>
            <person name="Wang L."/>
            <person name="Shao Z."/>
        </authorList>
    </citation>
    <scope>NUCLEOTIDE SEQUENCE [LARGE SCALE GENOMIC DNA]</scope>
    <source>
        <strain evidence="2 3">MCCC 1A11081</strain>
    </source>
</reference>
<evidence type="ECO:0000256" key="1">
    <source>
        <dbReference type="ARBA" id="ARBA00022723"/>
    </source>
</evidence>
<comment type="caution">
    <text evidence="2">The sequence shown here is derived from an EMBL/GenBank/DDBJ whole genome shotgun (WGS) entry which is preliminary data.</text>
</comment>
<evidence type="ECO:0000313" key="2">
    <source>
        <dbReference type="EMBL" id="MCE8003265.1"/>
    </source>
</evidence>
<organism evidence="2 3">
    <name type="scientific">Billgrantia ethanolica</name>
    <dbReference type="NCBI Taxonomy" id="2733486"/>
    <lineage>
        <taxon>Bacteria</taxon>
        <taxon>Pseudomonadati</taxon>
        <taxon>Pseudomonadota</taxon>
        <taxon>Gammaproteobacteria</taxon>
        <taxon>Oceanospirillales</taxon>
        <taxon>Halomonadaceae</taxon>
        <taxon>Billgrantia</taxon>
    </lineage>
</organism>
<gene>
    <name evidence="2" type="ORF">HOP53_10505</name>
</gene>